<comment type="caution">
    <text evidence="1">The sequence shown here is derived from an EMBL/GenBank/DDBJ whole genome shotgun (WGS) entry which is preliminary data.</text>
</comment>
<dbReference type="AlphaFoldDB" id="A0A7W9BI97"/>
<evidence type="ECO:0000313" key="2">
    <source>
        <dbReference type="Proteomes" id="UP000535415"/>
    </source>
</evidence>
<dbReference type="Proteomes" id="UP000535415">
    <property type="component" value="Unassembled WGS sequence"/>
</dbReference>
<dbReference type="EMBL" id="JACIJM010000001">
    <property type="protein sequence ID" value="MBB5720811.1"/>
    <property type="molecule type" value="Genomic_DNA"/>
</dbReference>
<reference evidence="1 2" key="1">
    <citation type="submission" date="2020-08" db="EMBL/GenBank/DDBJ databases">
        <title>Genomic Encyclopedia of Type Strains, Phase IV (KMG-IV): sequencing the most valuable type-strain genomes for metagenomic binning, comparative biology and taxonomic classification.</title>
        <authorList>
            <person name="Goeker M."/>
        </authorList>
    </citation>
    <scope>NUCLEOTIDE SEQUENCE [LARGE SCALE GENOMIC DNA]</scope>
    <source>
        <strain evidence="1 2">DSM 101064</strain>
    </source>
</reference>
<name>A0A7W9BI97_9RHOB</name>
<proteinExistence type="predicted"/>
<evidence type="ECO:0000313" key="1">
    <source>
        <dbReference type="EMBL" id="MBB5720811.1"/>
    </source>
</evidence>
<keyword evidence="2" id="KW-1185">Reference proteome</keyword>
<gene>
    <name evidence="1" type="ORF">FHS72_000415</name>
</gene>
<protein>
    <submittedName>
        <fullName evidence="1">Uncharacterized protein</fullName>
    </submittedName>
</protein>
<sequence length="244" mass="27636">MGEVLKAEWFDLDDDTRAVTWAWMHETYLPALQAAQGVSWVGHYDIVELPDRPYIEGAPNKKVTQDPLVPTGWQNVILTASASPEVFFGPNNAVNALEAAHADKLSVRRNYRSAVFIEEQVINSPEQRAFPYGMGPPPAMQLGNYNADKPDDEIELARWYRAERFSRVSVTPGMIRGRKMISMAGWPKHGVLWEFADMPEGDSSFEHRFIAADREENWTGRHVLEYVTHTYGGPHAGRRVWPAV</sequence>
<organism evidence="1 2">
    <name type="scientific">Yoonia ponticola</name>
    <dbReference type="NCBI Taxonomy" id="1524255"/>
    <lineage>
        <taxon>Bacteria</taxon>
        <taxon>Pseudomonadati</taxon>
        <taxon>Pseudomonadota</taxon>
        <taxon>Alphaproteobacteria</taxon>
        <taxon>Rhodobacterales</taxon>
        <taxon>Paracoccaceae</taxon>
        <taxon>Yoonia</taxon>
    </lineage>
</organism>
<accession>A0A7W9BI97</accession>
<dbReference type="RefSeq" id="WP_183524777.1">
    <property type="nucleotide sequence ID" value="NZ_JACIJM010000001.1"/>
</dbReference>